<organism evidence="8 9">
    <name type="scientific">Monilinia fructicola</name>
    <name type="common">Brown rot fungus</name>
    <name type="synonym">Ciboria fructicola</name>
    <dbReference type="NCBI Taxonomy" id="38448"/>
    <lineage>
        <taxon>Eukaryota</taxon>
        <taxon>Fungi</taxon>
        <taxon>Dikarya</taxon>
        <taxon>Ascomycota</taxon>
        <taxon>Pezizomycotina</taxon>
        <taxon>Leotiomycetes</taxon>
        <taxon>Helotiales</taxon>
        <taxon>Sclerotiniaceae</taxon>
        <taxon>Monilinia</taxon>
    </lineage>
</organism>
<dbReference type="GO" id="GO:0071944">
    <property type="term" value="C:cell periphery"/>
    <property type="evidence" value="ECO:0007669"/>
    <property type="project" value="UniProtKB-ARBA"/>
</dbReference>
<sequence>MYSYSLSCRALLLFLINILSLSVAESSSVAATCYFPDSTIAKNYVACSSTQNGGCCQESDICTEWGYCVSQSRGYHYRGACTDSTWGNPSCPDYCLGSSSGNHSLVNVIACNAADSDGTWCCAYDGNCCSGSSTFVPGFGTMFAEPGSSLTTSAAASGSTSPSASTTPSISQAPLISATVSTSSPTATNTSRSSSSSSKTSTIVGAAVGIPLGLAAAAALFLLYRERRKRMGSNATGFGMKKLDDSGSAGFAGMAPPQESPTSMPYAPNAPGEPMKGYGELGARDPHYELGPGVRSFELGNRSGNQGVYLMVSFNRAVCSRSIVVSMNIYSFITISYELSNFGIILGHILVMPQVSTSRAQISAMERMYSLDLDFVP</sequence>
<evidence type="ECO:0000256" key="7">
    <source>
        <dbReference type="SAM" id="SignalP"/>
    </source>
</evidence>
<feature type="region of interest" description="Disordered" evidence="5">
    <location>
        <begin position="178"/>
        <end position="200"/>
    </location>
</feature>
<keyword evidence="7" id="KW-0732">Signal</keyword>
<dbReference type="GO" id="GO:0016020">
    <property type="term" value="C:membrane"/>
    <property type="evidence" value="ECO:0007669"/>
    <property type="project" value="UniProtKB-SubCell"/>
</dbReference>
<comment type="caution">
    <text evidence="8">The sequence shown here is derived from an EMBL/GenBank/DDBJ whole genome shotgun (WGS) entry which is preliminary data.</text>
</comment>
<feature type="signal peptide" evidence="7">
    <location>
        <begin position="1"/>
        <end position="26"/>
    </location>
</feature>
<reference evidence="8 9" key="1">
    <citation type="submission" date="2019-06" db="EMBL/GenBank/DDBJ databases">
        <title>Genome Sequence of the Brown Rot Fungal Pathogen Monilinia fructicola.</title>
        <authorList>
            <person name="De Miccolis Angelini R.M."/>
            <person name="Landi L."/>
            <person name="Abate D."/>
            <person name="Pollastro S."/>
            <person name="Romanazzi G."/>
            <person name="Faretra F."/>
        </authorList>
    </citation>
    <scope>NUCLEOTIDE SEQUENCE [LARGE SCALE GENOMIC DNA]</scope>
    <source>
        <strain evidence="8 9">Mfrc123</strain>
    </source>
</reference>
<name>A0A5M9JFZ1_MONFR</name>
<evidence type="ECO:0008006" key="10">
    <source>
        <dbReference type="Google" id="ProtNLM"/>
    </source>
</evidence>
<dbReference type="InterPro" id="IPR051694">
    <property type="entry name" value="Immunoregulatory_rcpt-like"/>
</dbReference>
<dbReference type="EMBL" id="VICG01000011">
    <property type="protein sequence ID" value="KAA8567233.1"/>
    <property type="molecule type" value="Genomic_DNA"/>
</dbReference>
<proteinExistence type="predicted"/>
<dbReference type="PANTHER" id="PTHR15549">
    <property type="entry name" value="PAIRED IMMUNOGLOBULIN-LIKE TYPE 2 RECEPTOR"/>
    <property type="match status" value="1"/>
</dbReference>
<keyword evidence="2 6" id="KW-0812">Transmembrane</keyword>
<evidence type="ECO:0000256" key="3">
    <source>
        <dbReference type="ARBA" id="ARBA00022989"/>
    </source>
</evidence>
<evidence type="ECO:0000313" key="9">
    <source>
        <dbReference type="Proteomes" id="UP000322873"/>
    </source>
</evidence>
<evidence type="ECO:0000256" key="5">
    <source>
        <dbReference type="SAM" id="MobiDB-lite"/>
    </source>
</evidence>
<feature type="transmembrane region" description="Helical" evidence="6">
    <location>
        <begin position="203"/>
        <end position="224"/>
    </location>
</feature>
<dbReference type="Proteomes" id="UP000322873">
    <property type="component" value="Unassembled WGS sequence"/>
</dbReference>
<protein>
    <recommendedName>
        <fullName evidence="10">Mid2 domain-containing protein</fullName>
    </recommendedName>
</protein>
<accession>A0A5M9JFZ1</accession>
<evidence type="ECO:0000256" key="6">
    <source>
        <dbReference type="SAM" id="Phobius"/>
    </source>
</evidence>
<keyword evidence="9" id="KW-1185">Reference proteome</keyword>
<keyword evidence="4 6" id="KW-0472">Membrane</keyword>
<feature type="chain" id="PRO_5024383520" description="Mid2 domain-containing protein" evidence="7">
    <location>
        <begin position="27"/>
        <end position="377"/>
    </location>
</feature>
<comment type="subcellular location">
    <subcellularLocation>
        <location evidence="1">Membrane</location>
        <topology evidence="1">Single-pass membrane protein</topology>
    </subcellularLocation>
</comment>
<gene>
    <name evidence="8" type="ORF">EYC84_010273</name>
</gene>
<evidence type="ECO:0000256" key="4">
    <source>
        <dbReference type="ARBA" id="ARBA00023136"/>
    </source>
</evidence>
<evidence type="ECO:0000256" key="1">
    <source>
        <dbReference type="ARBA" id="ARBA00004167"/>
    </source>
</evidence>
<evidence type="ECO:0000313" key="8">
    <source>
        <dbReference type="EMBL" id="KAA8567233.1"/>
    </source>
</evidence>
<evidence type="ECO:0000256" key="2">
    <source>
        <dbReference type="ARBA" id="ARBA00022692"/>
    </source>
</evidence>
<dbReference type="AlphaFoldDB" id="A0A5M9JFZ1"/>
<dbReference type="PANTHER" id="PTHR15549:SF26">
    <property type="entry name" value="AXIAL BUDDING PATTERN PROTEIN 2-RELATED"/>
    <property type="match status" value="1"/>
</dbReference>
<keyword evidence="3 6" id="KW-1133">Transmembrane helix</keyword>